<feature type="region of interest" description="Disordered" evidence="4">
    <location>
        <begin position="1"/>
        <end position="23"/>
    </location>
</feature>
<comment type="caution">
    <text evidence="6">The sequence shown here is derived from an EMBL/GenBank/DDBJ whole genome shotgun (WGS) entry which is preliminary data.</text>
</comment>
<dbReference type="InterPro" id="IPR001995">
    <property type="entry name" value="Peptidase_A2_cat"/>
</dbReference>
<dbReference type="PANTHER" id="PTHR19422">
    <property type="entry name" value="GAG RETROVIRAL POLYPROTEIN"/>
    <property type="match status" value="1"/>
</dbReference>
<evidence type="ECO:0000256" key="3">
    <source>
        <dbReference type="ARBA" id="ARBA00022801"/>
    </source>
</evidence>
<keyword evidence="2" id="KW-0064">Aspartyl protease</keyword>
<gene>
    <name evidence="6" type="ORF">E5288_WYG021995</name>
</gene>
<evidence type="ECO:0000259" key="5">
    <source>
        <dbReference type="PROSITE" id="PS50175"/>
    </source>
</evidence>
<dbReference type="InterPro" id="IPR034170">
    <property type="entry name" value="Retropepsin-like_cat_dom"/>
</dbReference>
<dbReference type="Gene3D" id="2.40.70.10">
    <property type="entry name" value="Acid Proteases"/>
    <property type="match status" value="1"/>
</dbReference>
<dbReference type="PROSITE" id="PS50175">
    <property type="entry name" value="ASP_PROT_RETROV"/>
    <property type="match status" value="1"/>
</dbReference>
<dbReference type="SUPFAM" id="SSF50630">
    <property type="entry name" value="Acid proteases"/>
    <property type="match status" value="1"/>
</dbReference>
<dbReference type="InterPro" id="IPR021109">
    <property type="entry name" value="Peptidase_aspartic_dom_sf"/>
</dbReference>
<feature type="domain" description="Peptidase A2" evidence="5">
    <location>
        <begin position="201"/>
        <end position="278"/>
    </location>
</feature>
<dbReference type="CDD" id="cd05482">
    <property type="entry name" value="HIV_retropepsin_like"/>
    <property type="match status" value="1"/>
</dbReference>
<dbReference type="Pfam" id="PF00077">
    <property type="entry name" value="RVP"/>
    <property type="match status" value="1"/>
</dbReference>
<evidence type="ECO:0000256" key="1">
    <source>
        <dbReference type="ARBA" id="ARBA00022670"/>
    </source>
</evidence>
<evidence type="ECO:0000313" key="7">
    <source>
        <dbReference type="Proteomes" id="UP000322234"/>
    </source>
</evidence>
<keyword evidence="1" id="KW-0645">Protease</keyword>
<sequence>MLTVFGHPPCAASEEKTPQWRNQKGNFSSHDIRQQTDHLLHEYELDDETLQKAQLEQHKIFQNFPTSPDPAAPIAPPLTTGMNPEVSPLLELNDSDNDSPQVFCDTKTVLRNSGTQGHMIPQCDGIDLLHMQQMKKSILWQFKKEDKIAQLHLLPYISINSSNNVQTNGFSSTDQKQYLWTSLVSEYARPNINIKINDKRFYSLLNSGSDITVISKHLWPKSWPIQKISYQIAEMSQTKEPEVYQNIKIYPYEGPKGQPTTLRPYMIHVPLNLIERDLLMQWKTQIYIPHFS</sequence>
<keyword evidence="7" id="KW-1185">Reference proteome</keyword>
<name>A0A6B0S840_9CETA</name>
<proteinExistence type="predicted"/>
<dbReference type="GO" id="GO:0004190">
    <property type="term" value="F:aspartic-type endopeptidase activity"/>
    <property type="evidence" value="ECO:0007669"/>
    <property type="project" value="UniProtKB-KW"/>
</dbReference>
<dbReference type="EMBL" id="VBQZ03000289">
    <property type="protein sequence ID" value="MXQ98818.1"/>
    <property type="molecule type" value="Genomic_DNA"/>
</dbReference>
<dbReference type="GO" id="GO:0006508">
    <property type="term" value="P:proteolysis"/>
    <property type="evidence" value="ECO:0007669"/>
    <property type="project" value="UniProtKB-KW"/>
</dbReference>
<organism evidence="6 7">
    <name type="scientific">Bos mutus</name>
    <name type="common">wild yak</name>
    <dbReference type="NCBI Taxonomy" id="72004"/>
    <lineage>
        <taxon>Eukaryota</taxon>
        <taxon>Metazoa</taxon>
        <taxon>Chordata</taxon>
        <taxon>Craniata</taxon>
        <taxon>Vertebrata</taxon>
        <taxon>Euteleostomi</taxon>
        <taxon>Mammalia</taxon>
        <taxon>Eutheria</taxon>
        <taxon>Laurasiatheria</taxon>
        <taxon>Artiodactyla</taxon>
        <taxon>Ruminantia</taxon>
        <taxon>Pecora</taxon>
        <taxon>Bovidae</taxon>
        <taxon>Bovinae</taxon>
        <taxon>Bos</taxon>
    </lineage>
</organism>
<dbReference type="AlphaFoldDB" id="A0A6B0S840"/>
<dbReference type="InterPro" id="IPR018061">
    <property type="entry name" value="Retropepsins"/>
</dbReference>
<keyword evidence="3" id="KW-0378">Hydrolase</keyword>
<accession>A0A6B0S840</accession>
<reference evidence="6" key="1">
    <citation type="submission" date="2019-10" db="EMBL/GenBank/DDBJ databases">
        <title>The sequence and de novo assembly of the wild yak genome.</title>
        <authorList>
            <person name="Liu Y."/>
        </authorList>
    </citation>
    <scope>NUCLEOTIDE SEQUENCE [LARGE SCALE GENOMIC DNA]</scope>
    <source>
        <strain evidence="6">WY2019</strain>
    </source>
</reference>
<dbReference type="PANTHER" id="PTHR19422:SF123">
    <property type="entry name" value="RT1 CLASS I, LOCUS CE15"/>
    <property type="match status" value="1"/>
</dbReference>
<dbReference type="Proteomes" id="UP000322234">
    <property type="component" value="Unassembled WGS sequence"/>
</dbReference>
<protein>
    <recommendedName>
        <fullName evidence="5">Peptidase A2 domain-containing protein</fullName>
    </recommendedName>
</protein>
<evidence type="ECO:0000313" key="6">
    <source>
        <dbReference type="EMBL" id="MXQ98818.1"/>
    </source>
</evidence>
<dbReference type="InterPro" id="IPR051592">
    <property type="entry name" value="HERV-K_Pro_peptidase_A2"/>
</dbReference>
<evidence type="ECO:0000256" key="4">
    <source>
        <dbReference type="SAM" id="MobiDB-lite"/>
    </source>
</evidence>
<evidence type="ECO:0000256" key="2">
    <source>
        <dbReference type="ARBA" id="ARBA00022750"/>
    </source>
</evidence>